<keyword evidence="4" id="KW-1185">Reference proteome</keyword>
<dbReference type="EMBL" id="MCGN01000007">
    <property type="protein sequence ID" value="ORY94700.1"/>
    <property type="molecule type" value="Genomic_DNA"/>
</dbReference>
<gene>
    <name evidence="3" type="ORF">BCR43DRAFT_516341</name>
</gene>
<protein>
    <recommendedName>
        <fullName evidence="5">Dolichol-phosphate mannosyltransferase subunit 3</fullName>
    </recommendedName>
</protein>
<keyword evidence="1" id="KW-1133">Transmembrane helix</keyword>
<evidence type="ECO:0000256" key="2">
    <source>
        <dbReference type="SAM" id="SignalP"/>
    </source>
</evidence>
<dbReference type="OrthoDB" id="2438895at2759"/>
<evidence type="ECO:0000256" key="1">
    <source>
        <dbReference type="SAM" id="Phobius"/>
    </source>
</evidence>
<feature type="transmembrane region" description="Helical" evidence="1">
    <location>
        <begin position="42"/>
        <end position="64"/>
    </location>
</feature>
<comment type="caution">
    <text evidence="3">The sequence shown here is derived from an EMBL/GenBank/DDBJ whole genome shotgun (WGS) entry which is preliminary data.</text>
</comment>
<accession>A0A1X2H9E4</accession>
<dbReference type="InParanoid" id="A0A1X2H9E4"/>
<feature type="chain" id="PRO_5013163079" description="Dolichol-phosphate mannosyltransferase subunit 3" evidence="2">
    <location>
        <begin position="24"/>
        <end position="88"/>
    </location>
</feature>
<keyword evidence="1" id="KW-0812">Transmembrane</keyword>
<name>A0A1X2H9E4_SYNRA</name>
<sequence>MNATSSLFGLIAVILCLSTSVEAAHHHEPTWATPYILTTGTFFYVGIAVSFLLWWTGYALDYLTDRQERLAAKKAAHTYGTNPVTLTV</sequence>
<evidence type="ECO:0000313" key="3">
    <source>
        <dbReference type="EMBL" id="ORY94700.1"/>
    </source>
</evidence>
<reference evidence="3 4" key="1">
    <citation type="submission" date="2016-07" db="EMBL/GenBank/DDBJ databases">
        <title>Pervasive Adenine N6-methylation of Active Genes in Fungi.</title>
        <authorList>
            <consortium name="DOE Joint Genome Institute"/>
            <person name="Mondo S.J."/>
            <person name="Dannebaum R.O."/>
            <person name="Kuo R.C."/>
            <person name="Labutti K."/>
            <person name="Haridas S."/>
            <person name="Kuo A."/>
            <person name="Salamov A."/>
            <person name="Ahrendt S.R."/>
            <person name="Lipzen A."/>
            <person name="Sullivan W."/>
            <person name="Andreopoulos W.B."/>
            <person name="Clum A."/>
            <person name="Lindquist E."/>
            <person name="Daum C."/>
            <person name="Ramamoorthy G.K."/>
            <person name="Gryganskyi A."/>
            <person name="Culley D."/>
            <person name="Magnuson J.K."/>
            <person name="James T.Y."/>
            <person name="O'Malley M.A."/>
            <person name="Stajich J.E."/>
            <person name="Spatafora J.W."/>
            <person name="Visel A."/>
            <person name="Grigoriev I.V."/>
        </authorList>
    </citation>
    <scope>NUCLEOTIDE SEQUENCE [LARGE SCALE GENOMIC DNA]</scope>
    <source>
        <strain evidence="3 4">NRRL 2496</strain>
    </source>
</reference>
<evidence type="ECO:0000313" key="4">
    <source>
        <dbReference type="Proteomes" id="UP000242180"/>
    </source>
</evidence>
<feature type="signal peptide" evidence="2">
    <location>
        <begin position="1"/>
        <end position="23"/>
    </location>
</feature>
<organism evidence="3 4">
    <name type="scientific">Syncephalastrum racemosum</name>
    <name type="common">Filamentous fungus</name>
    <dbReference type="NCBI Taxonomy" id="13706"/>
    <lineage>
        <taxon>Eukaryota</taxon>
        <taxon>Fungi</taxon>
        <taxon>Fungi incertae sedis</taxon>
        <taxon>Mucoromycota</taxon>
        <taxon>Mucoromycotina</taxon>
        <taxon>Mucoromycetes</taxon>
        <taxon>Mucorales</taxon>
        <taxon>Syncephalastraceae</taxon>
        <taxon>Syncephalastrum</taxon>
    </lineage>
</organism>
<keyword evidence="1" id="KW-0472">Membrane</keyword>
<evidence type="ECO:0008006" key="5">
    <source>
        <dbReference type="Google" id="ProtNLM"/>
    </source>
</evidence>
<keyword evidence="2" id="KW-0732">Signal</keyword>
<proteinExistence type="predicted"/>
<dbReference type="Proteomes" id="UP000242180">
    <property type="component" value="Unassembled WGS sequence"/>
</dbReference>
<dbReference type="AlphaFoldDB" id="A0A1X2H9E4"/>